<dbReference type="PANTHER" id="PTHR46880">
    <property type="entry name" value="RAS-ASSOCIATING DOMAIN-CONTAINING PROTEIN"/>
    <property type="match status" value="1"/>
</dbReference>
<evidence type="ECO:0000313" key="1">
    <source>
        <dbReference type="EMBL" id="CAG8699862.1"/>
    </source>
</evidence>
<sequence>GATNISRKSAIREHINTEDHNNAEKLESSRIHMESLQKEFISSNANTNHIICVMRTVYFLAKKNLALKLLLSVVELLKESGSSDLFNNDGQELYKQLAFLFYFYDILEHVTQLSKFLQKRNLKFSDIDPMIQATIHSIQKEYILIDQNQRFGQNVQIFIDKTNLFENSLITYLDNNLSFIEQDYDEFIMDVYDYSTNVINELQHRFPNRQLFTSMKILNPREWPNNPQELLFFGDNDLKILLKYFE</sequence>
<name>A0A9N9HQ22_9GLOM</name>
<accession>A0A9N9HQ22</accession>
<reference evidence="1" key="1">
    <citation type="submission" date="2021-06" db="EMBL/GenBank/DDBJ databases">
        <authorList>
            <person name="Kallberg Y."/>
            <person name="Tangrot J."/>
            <person name="Rosling A."/>
        </authorList>
    </citation>
    <scope>NUCLEOTIDE SEQUENCE</scope>
    <source>
        <strain evidence="1">IN212</strain>
    </source>
</reference>
<evidence type="ECO:0000313" key="2">
    <source>
        <dbReference type="Proteomes" id="UP000789396"/>
    </source>
</evidence>
<organism evidence="1 2">
    <name type="scientific">Racocetra fulgida</name>
    <dbReference type="NCBI Taxonomy" id="60492"/>
    <lineage>
        <taxon>Eukaryota</taxon>
        <taxon>Fungi</taxon>
        <taxon>Fungi incertae sedis</taxon>
        <taxon>Mucoromycota</taxon>
        <taxon>Glomeromycotina</taxon>
        <taxon>Glomeromycetes</taxon>
        <taxon>Diversisporales</taxon>
        <taxon>Gigasporaceae</taxon>
        <taxon>Racocetra</taxon>
    </lineage>
</organism>
<keyword evidence="2" id="KW-1185">Reference proteome</keyword>
<gene>
    <name evidence="1" type="ORF">RFULGI_LOCUS10362</name>
</gene>
<dbReference type="PANTHER" id="PTHR46880:SF5">
    <property type="entry name" value="DUF4371 DOMAIN-CONTAINING PROTEIN"/>
    <property type="match status" value="1"/>
</dbReference>
<proteinExistence type="predicted"/>
<feature type="non-terminal residue" evidence="1">
    <location>
        <position position="246"/>
    </location>
</feature>
<protein>
    <submittedName>
        <fullName evidence="1">7150_t:CDS:1</fullName>
    </submittedName>
</protein>
<dbReference type="EMBL" id="CAJVPZ010020339">
    <property type="protein sequence ID" value="CAG8699862.1"/>
    <property type="molecule type" value="Genomic_DNA"/>
</dbReference>
<dbReference type="OrthoDB" id="2390294at2759"/>
<dbReference type="Proteomes" id="UP000789396">
    <property type="component" value="Unassembled WGS sequence"/>
</dbReference>
<dbReference type="AlphaFoldDB" id="A0A9N9HQ22"/>
<comment type="caution">
    <text evidence="1">The sequence shown here is derived from an EMBL/GenBank/DDBJ whole genome shotgun (WGS) entry which is preliminary data.</text>
</comment>